<proteinExistence type="predicted"/>
<evidence type="ECO:0000313" key="1">
    <source>
        <dbReference type="EMBL" id="KAJ4267131.1"/>
    </source>
</evidence>
<reference evidence="1" key="1">
    <citation type="submission" date="2022-09" db="EMBL/GenBank/DDBJ databases">
        <title>Fusarium specimens isolated from Avocado Roots.</title>
        <authorList>
            <person name="Stajich J."/>
            <person name="Roper C."/>
            <person name="Heimlech-Rivalta G."/>
        </authorList>
    </citation>
    <scope>NUCLEOTIDE SEQUENCE</scope>
    <source>
        <strain evidence="1">CF00136</strain>
    </source>
</reference>
<sequence length="197" mass="22624">MMGNLPKELVDEIISHLLSGSMSPYTTDLMPQRIWKQVFVQIPFLWDLDVEQVQQFPSVNNDPNEEWDWEGLVRQVLCGPAGRRVECERASQNLWDYSHVRLDAPPGLTNRRRIWQVLEDMDPKELDVLDEPDFIVLDDHLDRFIARTVKDGVNVEDPDSTCLDWDWSSPSAGTPADDAWATPVVWVAPVGEPDLTW</sequence>
<protein>
    <submittedName>
        <fullName evidence="1">Uncharacterized protein</fullName>
    </submittedName>
</protein>
<name>A0A9W8S8V5_9HYPO</name>
<keyword evidence="2" id="KW-1185">Reference proteome</keyword>
<accession>A0A9W8S8V5</accession>
<dbReference type="AlphaFoldDB" id="A0A9W8S8V5"/>
<dbReference type="EMBL" id="JAOQAZ010000004">
    <property type="protein sequence ID" value="KAJ4267131.1"/>
    <property type="molecule type" value="Genomic_DNA"/>
</dbReference>
<evidence type="ECO:0000313" key="2">
    <source>
        <dbReference type="Proteomes" id="UP001152049"/>
    </source>
</evidence>
<dbReference type="Proteomes" id="UP001152049">
    <property type="component" value="Unassembled WGS sequence"/>
</dbReference>
<organism evidence="1 2">
    <name type="scientific">Fusarium torreyae</name>
    <dbReference type="NCBI Taxonomy" id="1237075"/>
    <lineage>
        <taxon>Eukaryota</taxon>
        <taxon>Fungi</taxon>
        <taxon>Dikarya</taxon>
        <taxon>Ascomycota</taxon>
        <taxon>Pezizomycotina</taxon>
        <taxon>Sordariomycetes</taxon>
        <taxon>Hypocreomycetidae</taxon>
        <taxon>Hypocreales</taxon>
        <taxon>Nectriaceae</taxon>
        <taxon>Fusarium</taxon>
    </lineage>
</organism>
<dbReference type="OrthoDB" id="3932329at2759"/>
<gene>
    <name evidence="1" type="ORF">NW762_003230</name>
</gene>
<comment type="caution">
    <text evidence="1">The sequence shown here is derived from an EMBL/GenBank/DDBJ whole genome shotgun (WGS) entry which is preliminary data.</text>
</comment>